<evidence type="ECO:0000313" key="2">
    <source>
        <dbReference type="Proteomes" id="UP000237000"/>
    </source>
</evidence>
<reference evidence="2" key="1">
    <citation type="submission" date="2016-06" db="EMBL/GenBank/DDBJ databases">
        <title>Parallel loss of symbiosis genes in relatives of nitrogen-fixing non-legume Parasponia.</title>
        <authorList>
            <person name="Van Velzen R."/>
            <person name="Holmer R."/>
            <person name="Bu F."/>
            <person name="Rutten L."/>
            <person name="Van Zeijl A."/>
            <person name="Liu W."/>
            <person name="Santuari L."/>
            <person name="Cao Q."/>
            <person name="Sharma T."/>
            <person name="Shen D."/>
            <person name="Roswanjaya Y."/>
            <person name="Wardhani T."/>
            <person name="Kalhor M.S."/>
            <person name="Jansen J."/>
            <person name="Van den Hoogen J."/>
            <person name="Gungor B."/>
            <person name="Hartog M."/>
            <person name="Hontelez J."/>
            <person name="Verver J."/>
            <person name="Yang W.-C."/>
            <person name="Schijlen E."/>
            <person name="Repin R."/>
            <person name="Schilthuizen M."/>
            <person name="Schranz E."/>
            <person name="Heidstra R."/>
            <person name="Miyata K."/>
            <person name="Fedorova E."/>
            <person name="Kohlen W."/>
            <person name="Bisseling T."/>
            <person name="Smit S."/>
            <person name="Geurts R."/>
        </authorList>
    </citation>
    <scope>NUCLEOTIDE SEQUENCE [LARGE SCALE GENOMIC DNA]</scope>
    <source>
        <strain evidence="2">cv. RG33-2</strain>
    </source>
</reference>
<comment type="caution">
    <text evidence="1">The sequence shown here is derived from an EMBL/GenBank/DDBJ whole genome shotgun (WGS) entry which is preliminary data.</text>
</comment>
<evidence type="ECO:0000313" key="1">
    <source>
        <dbReference type="EMBL" id="PON82636.1"/>
    </source>
</evidence>
<dbReference type="EMBL" id="JXTC01000190">
    <property type="protein sequence ID" value="PON82636.1"/>
    <property type="molecule type" value="Genomic_DNA"/>
</dbReference>
<proteinExistence type="predicted"/>
<dbReference type="AlphaFoldDB" id="A0A2P5EAT3"/>
<accession>A0A2P5EAT3</accession>
<gene>
    <name evidence="1" type="ORF">TorRG33x02_215650</name>
</gene>
<name>A0A2P5EAT3_TREOI</name>
<organism evidence="1 2">
    <name type="scientific">Trema orientale</name>
    <name type="common">Charcoal tree</name>
    <name type="synonym">Celtis orientalis</name>
    <dbReference type="NCBI Taxonomy" id="63057"/>
    <lineage>
        <taxon>Eukaryota</taxon>
        <taxon>Viridiplantae</taxon>
        <taxon>Streptophyta</taxon>
        <taxon>Embryophyta</taxon>
        <taxon>Tracheophyta</taxon>
        <taxon>Spermatophyta</taxon>
        <taxon>Magnoliopsida</taxon>
        <taxon>eudicotyledons</taxon>
        <taxon>Gunneridae</taxon>
        <taxon>Pentapetalae</taxon>
        <taxon>rosids</taxon>
        <taxon>fabids</taxon>
        <taxon>Rosales</taxon>
        <taxon>Cannabaceae</taxon>
        <taxon>Trema</taxon>
    </lineage>
</organism>
<dbReference type="Proteomes" id="UP000237000">
    <property type="component" value="Unassembled WGS sequence"/>
</dbReference>
<sequence>MDDSIELWPAVPLSMNSYVSKSGFVKLGKLMNMSLPCQAYCSMSQPHIYTNFLWTRIGMLTA</sequence>
<protein>
    <submittedName>
        <fullName evidence="1">Uncharacterized protein</fullName>
    </submittedName>
</protein>
<dbReference type="InParanoid" id="A0A2P5EAT3"/>
<keyword evidence="2" id="KW-1185">Reference proteome</keyword>